<name>A0ACC0VZ14_9STRA</name>
<gene>
    <name evidence="1" type="ORF">PsorP6_010441</name>
</gene>
<accession>A0ACC0VZ14</accession>
<evidence type="ECO:0000313" key="2">
    <source>
        <dbReference type="Proteomes" id="UP001163321"/>
    </source>
</evidence>
<proteinExistence type="predicted"/>
<protein>
    <submittedName>
        <fullName evidence="1">Uncharacterized protein</fullName>
    </submittedName>
</protein>
<dbReference type="Proteomes" id="UP001163321">
    <property type="component" value="Chromosome 6"/>
</dbReference>
<organism evidence="1 2">
    <name type="scientific">Peronosclerospora sorghi</name>
    <dbReference type="NCBI Taxonomy" id="230839"/>
    <lineage>
        <taxon>Eukaryota</taxon>
        <taxon>Sar</taxon>
        <taxon>Stramenopiles</taxon>
        <taxon>Oomycota</taxon>
        <taxon>Peronosporomycetes</taxon>
        <taxon>Peronosporales</taxon>
        <taxon>Peronosporaceae</taxon>
        <taxon>Peronosclerospora</taxon>
    </lineage>
</organism>
<reference evidence="1 2" key="1">
    <citation type="journal article" date="2022" name="bioRxiv">
        <title>The genome of the oomycete Peronosclerospora sorghi, a cosmopolitan pathogen of maize and sorghum, is inflated with dispersed pseudogenes.</title>
        <authorList>
            <person name="Fletcher K."/>
            <person name="Martin F."/>
            <person name="Isakeit T."/>
            <person name="Cavanaugh K."/>
            <person name="Magill C."/>
            <person name="Michelmore R."/>
        </authorList>
    </citation>
    <scope>NUCLEOTIDE SEQUENCE [LARGE SCALE GENOMIC DNA]</scope>
    <source>
        <strain evidence="1">P6</strain>
    </source>
</reference>
<sequence length="117" mass="13549">MVEMDTMLPSKPHVQLLTHPLVLLSIVDHYNRVARDTSKRVVGFLLGSTFQGKCDITNSFAVPFDEGLRNPVILYLDHDFLENMYQMFKKISSKERILMRLKKLVSSIYSVMSMILR</sequence>
<evidence type="ECO:0000313" key="1">
    <source>
        <dbReference type="EMBL" id="KAI9910701.1"/>
    </source>
</evidence>
<comment type="caution">
    <text evidence="1">The sequence shown here is derived from an EMBL/GenBank/DDBJ whole genome shotgun (WGS) entry which is preliminary data.</text>
</comment>
<dbReference type="EMBL" id="CM047585">
    <property type="protein sequence ID" value="KAI9910701.1"/>
    <property type="molecule type" value="Genomic_DNA"/>
</dbReference>
<keyword evidence="2" id="KW-1185">Reference proteome</keyword>